<name>A0AAW2KIV3_SESRA</name>
<reference evidence="2" key="2">
    <citation type="journal article" date="2024" name="Plant">
        <title>Genomic evolution and insights into agronomic trait innovations of Sesamum species.</title>
        <authorList>
            <person name="Miao H."/>
            <person name="Wang L."/>
            <person name="Qu L."/>
            <person name="Liu H."/>
            <person name="Sun Y."/>
            <person name="Le M."/>
            <person name="Wang Q."/>
            <person name="Wei S."/>
            <person name="Zheng Y."/>
            <person name="Lin W."/>
            <person name="Duan Y."/>
            <person name="Cao H."/>
            <person name="Xiong S."/>
            <person name="Wang X."/>
            <person name="Wei L."/>
            <person name="Li C."/>
            <person name="Ma Q."/>
            <person name="Ju M."/>
            <person name="Zhao R."/>
            <person name="Li G."/>
            <person name="Mu C."/>
            <person name="Tian Q."/>
            <person name="Mei H."/>
            <person name="Zhang T."/>
            <person name="Gao T."/>
            <person name="Zhang H."/>
        </authorList>
    </citation>
    <scope>NUCLEOTIDE SEQUENCE</scope>
    <source>
        <strain evidence="2">G02</strain>
    </source>
</reference>
<evidence type="ECO:0000313" key="2">
    <source>
        <dbReference type="EMBL" id="KAL0306769.1"/>
    </source>
</evidence>
<dbReference type="SUPFAM" id="SSF81383">
    <property type="entry name" value="F-box domain"/>
    <property type="match status" value="1"/>
</dbReference>
<dbReference type="AlphaFoldDB" id="A0AAW2KIV3"/>
<sequence length="423" mass="48435">MADFFSEEVVIDILRRLPVKALLRCTSVCKSWYILITSPEFISSHLNFAADSKKRTPFLLLRRRVRNSERYDLYSDNESFARISTFEFPFRSINSWFTIVGSCNGLLCLSDDRVYYMHTVILWNPCIKKSVLLPKPNLIYSSYGSFMQTLGFGFDPTASDYKVIRITYVDCGRGLPQVELYRLSTGVWQDLSFLALEYVIYNRSRQAYVNGATHWIARSTDCYDLIVLFDMCGEVFQEMMLPVTLVDNDSTRSKDLVVYKESLAVIAWSVSGPEPGLVVWVMNEYGVESSWTKHFNIDLHEFGRGYVRPLWIRKHGEVITVWQDGSLIAYDHDGAEVKDLGVHGSRCEDYRRSVHVDGYMKSLVLLEKSSWFSDAITRIKLPALQTDDCDSIDAGSYGSDCEHSSESDYKHGHGSYGGLFTRQ</sequence>
<organism evidence="2">
    <name type="scientific">Sesamum radiatum</name>
    <name type="common">Black benniseed</name>
    <dbReference type="NCBI Taxonomy" id="300843"/>
    <lineage>
        <taxon>Eukaryota</taxon>
        <taxon>Viridiplantae</taxon>
        <taxon>Streptophyta</taxon>
        <taxon>Embryophyta</taxon>
        <taxon>Tracheophyta</taxon>
        <taxon>Spermatophyta</taxon>
        <taxon>Magnoliopsida</taxon>
        <taxon>eudicotyledons</taxon>
        <taxon>Gunneridae</taxon>
        <taxon>Pentapetalae</taxon>
        <taxon>asterids</taxon>
        <taxon>lamiids</taxon>
        <taxon>Lamiales</taxon>
        <taxon>Pedaliaceae</taxon>
        <taxon>Sesamum</taxon>
    </lineage>
</organism>
<dbReference type="PANTHER" id="PTHR31672:SF10">
    <property type="entry name" value="F-BOX DOMAIN-CONTAINING PROTEIN"/>
    <property type="match status" value="1"/>
</dbReference>
<dbReference type="InterPro" id="IPR050796">
    <property type="entry name" value="SCF_F-box_component"/>
</dbReference>
<dbReference type="InterPro" id="IPR017451">
    <property type="entry name" value="F-box-assoc_interact_dom"/>
</dbReference>
<dbReference type="Pfam" id="PF00646">
    <property type="entry name" value="F-box"/>
    <property type="match status" value="1"/>
</dbReference>
<dbReference type="NCBIfam" id="TIGR01640">
    <property type="entry name" value="F_box_assoc_1"/>
    <property type="match status" value="1"/>
</dbReference>
<gene>
    <name evidence="2" type="ORF">Sradi_6094200</name>
</gene>
<dbReference type="EMBL" id="JACGWJ010000028">
    <property type="protein sequence ID" value="KAL0306769.1"/>
    <property type="molecule type" value="Genomic_DNA"/>
</dbReference>
<dbReference type="InterPro" id="IPR001810">
    <property type="entry name" value="F-box_dom"/>
</dbReference>
<proteinExistence type="predicted"/>
<dbReference type="CDD" id="cd22157">
    <property type="entry name" value="F-box_AtFBW1-like"/>
    <property type="match status" value="1"/>
</dbReference>
<feature type="domain" description="F-box" evidence="1">
    <location>
        <begin position="5"/>
        <end position="45"/>
    </location>
</feature>
<dbReference type="InterPro" id="IPR036047">
    <property type="entry name" value="F-box-like_dom_sf"/>
</dbReference>
<dbReference type="InterPro" id="IPR006527">
    <property type="entry name" value="F-box-assoc_dom_typ1"/>
</dbReference>
<accession>A0AAW2KIV3</accession>
<reference evidence="2" key="1">
    <citation type="submission" date="2020-06" db="EMBL/GenBank/DDBJ databases">
        <authorList>
            <person name="Li T."/>
            <person name="Hu X."/>
            <person name="Zhang T."/>
            <person name="Song X."/>
            <person name="Zhang H."/>
            <person name="Dai N."/>
            <person name="Sheng W."/>
            <person name="Hou X."/>
            <person name="Wei L."/>
        </authorList>
    </citation>
    <scope>NUCLEOTIDE SEQUENCE</scope>
    <source>
        <strain evidence="2">G02</strain>
        <tissue evidence="2">Leaf</tissue>
    </source>
</reference>
<evidence type="ECO:0000259" key="1">
    <source>
        <dbReference type="SMART" id="SM00256"/>
    </source>
</evidence>
<comment type="caution">
    <text evidence="2">The sequence shown here is derived from an EMBL/GenBank/DDBJ whole genome shotgun (WGS) entry which is preliminary data.</text>
</comment>
<dbReference type="SMART" id="SM00256">
    <property type="entry name" value="FBOX"/>
    <property type="match status" value="1"/>
</dbReference>
<dbReference type="Gene3D" id="1.20.1280.50">
    <property type="match status" value="1"/>
</dbReference>
<dbReference type="PANTHER" id="PTHR31672">
    <property type="entry name" value="BNACNNG10540D PROTEIN"/>
    <property type="match status" value="1"/>
</dbReference>
<dbReference type="Pfam" id="PF07734">
    <property type="entry name" value="FBA_1"/>
    <property type="match status" value="1"/>
</dbReference>
<protein>
    <submittedName>
        <fullName evidence="2">F-box protein</fullName>
    </submittedName>
</protein>